<gene>
    <name evidence="1" type="ORF">BKK80_01230</name>
</gene>
<accession>A0ABN4TBT9</accession>
<reference evidence="1 2" key="1">
    <citation type="submission" date="2016-10" db="EMBL/GenBank/DDBJ databases">
        <title>Complete genome sequences of three Cupriavidus strains isolated from various Malaysian environments.</title>
        <authorList>
            <person name="Abdullah A.A.-A."/>
            <person name="Shafie N.A.H."/>
            <person name="Lau N.S."/>
        </authorList>
    </citation>
    <scope>NUCLEOTIDE SEQUENCE [LARGE SCALE GENOMIC DNA]</scope>
    <source>
        <strain evidence="1 2">USMAA1020</strain>
    </source>
</reference>
<sequence length="66" mass="6747">MVWSPVGGGGAGVAARVGPAGAAQAEKWCSRLFLGFSVGSAARIAIILGSRHKNNILICYASIIFT</sequence>
<dbReference type="Proteomes" id="UP000177515">
    <property type="component" value="Chromosome 1"/>
</dbReference>
<protein>
    <submittedName>
        <fullName evidence="1">Uncharacterized protein</fullName>
    </submittedName>
</protein>
<organism evidence="1 2">
    <name type="scientific">Cupriavidus malaysiensis</name>
    <dbReference type="NCBI Taxonomy" id="367825"/>
    <lineage>
        <taxon>Bacteria</taxon>
        <taxon>Pseudomonadati</taxon>
        <taxon>Pseudomonadota</taxon>
        <taxon>Betaproteobacteria</taxon>
        <taxon>Burkholderiales</taxon>
        <taxon>Burkholderiaceae</taxon>
        <taxon>Cupriavidus</taxon>
    </lineage>
</organism>
<dbReference type="EMBL" id="CP017754">
    <property type="protein sequence ID" value="AOZ04618.1"/>
    <property type="molecule type" value="Genomic_DNA"/>
</dbReference>
<name>A0ABN4TBT9_9BURK</name>
<keyword evidence="2" id="KW-1185">Reference proteome</keyword>
<evidence type="ECO:0000313" key="1">
    <source>
        <dbReference type="EMBL" id="AOZ04618.1"/>
    </source>
</evidence>
<evidence type="ECO:0000313" key="2">
    <source>
        <dbReference type="Proteomes" id="UP000177515"/>
    </source>
</evidence>
<proteinExistence type="predicted"/>